<organism evidence="1">
    <name type="scientific">marine sediment metagenome</name>
    <dbReference type="NCBI Taxonomy" id="412755"/>
    <lineage>
        <taxon>unclassified sequences</taxon>
        <taxon>metagenomes</taxon>
        <taxon>ecological metagenomes</taxon>
    </lineage>
</organism>
<name>A0A0F9GAN8_9ZZZZ</name>
<reference evidence="1" key="1">
    <citation type="journal article" date="2015" name="Nature">
        <title>Complex archaea that bridge the gap between prokaryotes and eukaryotes.</title>
        <authorList>
            <person name="Spang A."/>
            <person name="Saw J.H."/>
            <person name="Jorgensen S.L."/>
            <person name="Zaremba-Niedzwiedzka K."/>
            <person name="Martijn J."/>
            <person name="Lind A.E."/>
            <person name="van Eijk R."/>
            <person name="Schleper C."/>
            <person name="Guy L."/>
            <person name="Ettema T.J."/>
        </authorList>
    </citation>
    <scope>NUCLEOTIDE SEQUENCE</scope>
</reference>
<evidence type="ECO:0000313" key="1">
    <source>
        <dbReference type="EMBL" id="KKL60237.1"/>
    </source>
</evidence>
<protein>
    <submittedName>
        <fullName evidence="1">Uncharacterized protein</fullName>
    </submittedName>
</protein>
<dbReference type="AlphaFoldDB" id="A0A0F9GAN8"/>
<sequence>MAVVKATIKTALNSLYDDMGIGNGLTKDQCADRMADIIRDAIQSGDVQSGITCSVDAGTHNGLTTGTGTIA</sequence>
<proteinExistence type="predicted"/>
<comment type="caution">
    <text evidence="1">The sequence shown here is derived from an EMBL/GenBank/DDBJ whole genome shotgun (WGS) entry which is preliminary data.</text>
</comment>
<accession>A0A0F9GAN8</accession>
<dbReference type="EMBL" id="LAZR01029219">
    <property type="protein sequence ID" value="KKL60237.1"/>
    <property type="molecule type" value="Genomic_DNA"/>
</dbReference>
<gene>
    <name evidence="1" type="ORF">LCGC14_2207370</name>
</gene>